<dbReference type="SMART" id="SM00044">
    <property type="entry name" value="CYCc"/>
    <property type="match status" value="1"/>
</dbReference>
<dbReference type="GO" id="GO:0001653">
    <property type="term" value="F:peptide receptor activity"/>
    <property type="evidence" value="ECO:0007669"/>
    <property type="project" value="TreeGrafter"/>
</dbReference>
<keyword evidence="8" id="KW-0342">GTP-binding</keyword>
<dbReference type="GO" id="GO:0006935">
    <property type="term" value="P:chemotaxis"/>
    <property type="evidence" value="ECO:0007669"/>
    <property type="project" value="UniProtKB-ARBA"/>
</dbReference>
<dbReference type="InterPro" id="IPR029787">
    <property type="entry name" value="Nucleotide_cyclase"/>
</dbReference>
<evidence type="ECO:0000256" key="9">
    <source>
        <dbReference type="ARBA" id="ARBA00023136"/>
    </source>
</evidence>
<comment type="catalytic activity">
    <reaction evidence="1 15">
        <text>GTP = 3',5'-cyclic GMP + diphosphate</text>
        <dbReference type="Rhea" id="RHEA:13665"/>
        <dbReference type="ChEBI" id="CHEBI:33019"/>
        <dbReference type="ChEBI" id="CHEBI:37565"/>
        <dbReference type="ChEBI" id="CHEBI:57746"/>
        <dbReference type="EC" id="4.6.1.2"/>
    </reaction>
</comment>
<dbReference type="CDD" id="cd07302">
    <property type="entry name" value="CHD"/>
    <property type="match status" value="1"/>
</dbReference>
<name>A0AAV5STR8_9BILA</name>
<dbReference type="FunFam" id="3.30.70.1230:FF:000023">
    <property type="entry name" value="Guanylate cyclase"/>
    <property type="match status" value="1"/>
</dbReference>
<dbReference type="PROSITE" id="PS00452">
    <property type="entry name" value="GUANYLATE_CYCLASE_1"/>
    <property type="match status" value="1"/>
</dbReference>
<dbReference type="PROSITE" id="PS50125">
    <property type="entry name" value="GUANYLATE_CYCLASE_2"/>
    <property type="match status" value="1"/>
</dbReference>
<comment type="similarity">
    <text evidence="14">Belongs to the adenylyl cyclase class-4/guanylyl cyclase family.</text>
</comment>
<evidence type="ECO:0000256" key="14">
    <source>
        <dbReference type="RuleBase" id="RU000405"/>
    </source>
</evidence>
<evidence type="ECO:0000256" key="15">
    <source>
        <dbReference type="RuleBase" id="RU003431"/>
    </source>
</evidence>
<evidence type="ECO:0000313" key="20">
    <source>
        <dbReference type="Proteomes" id="UP001432027"/>
    </source>
</evidence>
<dbReference type="GO" id="GO:0005524">
    <property type="term" value="F:ATP binding"/>
    <property type="evidence" value="ECO:0007669"/>
    <property type="project" value="InterPro"/>
</dbReference>
<dbReference type="PRINTS" id="PR00255">
    <property type="entry name" value="NATPEPTIDER"/>
</dbReference>
<dbReference type="Pfam" id="PF07714">
    <property type="entry name" value="PK_Tyr_Ser-Thr"/>
    <property type="match status" value="1"/>
</dbReference>
<comment type="caution">
    <text evidence="19">The sequence shown here is derived from an EMBL/GenBank/DDBJ whole genome shotgun (WGS) entry which is preliminary data.</text>
</comment>
<dbReference type="PROSITE" id="PS50011">
    <property type="entry name" value="PROTEIN_KINASE_DOM"/>
    <property type="match status" value="1"/>
</dbReference>
<reference evidence="19" key="1">
    <citation type="submission" date="2023-10" db="EMBL/GenBank/DDBJ databases">
        <title>Genome assembly of Pristionchus species.</title>
        <authorList>
            <person name="Yoshida K."/>
            <person name="Sommer R.J."/>
        </authorList>
    </citation>
    <scope>NUCLEOTIDE SEQUENCE</scope>
    <source>
        <strain evidence="19">RS0144</strain>
    </source>
</reference>
<dbReference type="Gene3D" id="3.30.70.1230">
    <property type="entry name" value="Nucleotide cyclase"/>
    <property type="match status" value="1"/>
</dbReference>
<dbReference type="InterPro" id="IPR050401">
    <property type="entry name" value="Cyclic_nucleotide_synthase"/>
</dbReference>
<dbReference type="SUPFAM" id="SSF55073">
    <property type="entry name" value="Nucleotide cyclase"/>
    <property type="match status" value="1"/>
</dbReference>
<dbReference type="CDD" id="cd06352">
    <property type="entry name" value="PBP1_NPR_GC-like"/>
    <property type="match status" value="1"/>
</dbReference>
<evidence type="ECO:0000256" key="4">
    <source>
        <dbReference type="ARBA" id="ARBA00022692"/>
    </source>
</evidence>
<accession>A0AAV5STR8</accession>
<dbReference type="SUPFAM" id="SSF56112">
    <property type="entry name" value="Protein kinase-like (PK-like)"/>
    <property type="match status" value="1"/>
</dbReference>
<evidence type="ECO:0000256" key="6">
    <source>
        <dbReference type="ARBA" id="ARBA00022741"/>
    </source>
</evidence>
<proteinExistence type="inferred from homology"/>
<feature type="domain" description="Guanylate cyclase" evidence="18">
    <location>
        <begin position="791"/>
        <end position="921"/>
    </location>
</feature>
<dbReference type="InterPro" id="IPR028082">
    <property type="entry name" value="Peripla_BP_I"/>
</dbReference>
<dbReference type="GO" id="GO:0007635">
    <property type="term" value="P:chemosensory behavior"/>
    <property type="evidence" value="ECO:0007669"/>
    <property type="project" value="UniProtKB-ARBA"/>
</dbReference>
<keyword evidence="4 16" id="KW-0812">Transmembrane</keyword>
<dbReference type="Pfam" id="PF00211">
    <property type="entry name" value="Guanylate_cyc"/>
    <property type="match status" value="1"/>
</dbReference>
<keyword evidence="9 16" id="KW-0472">Membrane</keyword>
<evidence type="ECO:0000256" key="10">
    <source>
        <dbReference type="ARBA" id="ARBA00023170"/>
    </source>
</evidence>
<keyword evidence="6" id="KW-0547">Nucleotide-binding</keyword>
<dbReference type="Gene3D" id="6.10.250.780">
    <property type="match status" value="1"/>
</dbReference>
<dbReference type="InterPro" id="IPR001054">
    <property type="entry name" value="A/G_cyclase"/>
</dbReference>
<dbReference type="PANTHER" id="PTHR11920">
    <property type="entry name" value="GUANYLYL CYCLASE"/>
    <property type="match status" value="1"/>
</dbReference>
<evidence type="ECO:0000256" key="16">
    <source>
        <dbReference type="SAM" id="Phobius"/>
    </source>
</evidence>
<keyword evidence="20" id="KW-1185">Reference proteome</keyword>
<evidence type="ECO:0000256" key="7">
    <source>
        <dbReference type="ARBA" id="ARBA00022989"/>
    </source>
</evidence>
<feature type="transmembrane region" description="Helical" evidence="16">
    <location>
        <begin position="389"/>
        <end position="416"/>
    </location>
</feature>
<evidence type="ECO:0000259" key="18">
    <source>
        <dbReference type="PROSITE" id="PS50125"/>
    </source>
</evidence>
<keyword evidence="13 15" id="KW-0141">cGMP biosynthesis</keyword>
<evidence type="ECO:0000256" key="5">
    <source>
        <dbReference type="ARBA" id="ARBA00022729"/>
    </source>
</evidence>
<evidence type="ECO:0000256" key="11">
    <source>
        <dbReference type="ARBA" id="ARBA00023180"/>
    </source>
</evidence>
<comment type="subcellular location">
    <subcellularLocation>
        <location evidence="2">Membrane</location>
        <topology evidence="2">Single-pass type I membrane protein</topology>
    </subcellularLocation>
</comment>
<keyword evidence="12 14" id="KW-0456">Lyase</keyword>
<evidence type="ECO:0000256" key="3">
    <source>
        <dbReference type="ARBA" id="ARBA00012202"/>
    </source>
</evidence>
<evidence type="ECO:0000256" key="2">
    <source>
        <dbReference type="ARBA" id="ARBA00004479"/>
    </source>
</evidence>
<dbReference type="InterPro" id="IPR000719">
    <property type="entry name" value="Prot_kinase_dom"/>
</dbReference>
<dbReference type="GO" id="GO:0035556">
    <property type="term" value="P:intracellular signal transduction"/>
    <property type="evidence" value="ECO:0007669"/>
    <property type="project" value="InterPro"/>
</dbReference>
<evidence type="ECO:0000256" key="12">
    <source>
        <dbReference type="ARBA" id="ARBA00023239"/>
    </source>
</evidence>
<feature type="domain" description="Protein kinase" evidence="17">
    <location>
        <begin position="445"/>
        <end position="733"/>
    </location>
</feature>
<keyword evidence="5" id="KW-0732">Signal</keyword>
<dbReference type="AlphaFoldDB" id="A0AAV5STR8"/>
<evidence type="ECO:0000259" key="17">
    <source>
        <dbReference type="PROSITE" id="PS50011"/>
    </source>
</evidence>
<dbReference type="EC" id="4.6.1.2" evidence="3 15"/>
<organism evidence="19 20">
    <name type="scientific">Pristionchus entomophagus</name>
    <dbReference type="NCBI Taxonomy" id="358040"/>
    <lineage>
        <taxon>Eukaryota</taxon>
        <taxon>Metazoa</taxon>
        <taxon>Ecdysozoa</taxon>
        <taxon>Nematoda</taxon>
        <taxon>Chromadorea</taxon>
        <taxon>Rhabditida</taxon>
        <taxon>Rhabditina</taxon>
        <taxon>Diplogasteromorpha</taxon>
        <taxon>Diplogasteroidea</taxon>
        <taxon>Neodiplogasteridae</taxon>
        <taxon>Pristionchus</taxon>
    </lineage>
</organism>
<dbReference type="GO" id="GO:0004672">
    <property type="term" value="F:protein kinase activity"/>
    <property type="evidence" value="ECO:0007669"/>
    <property type="project" value="InterPro"/>
</dbReference>
<dbReference type="GO" id="GO:0004383">
    <property type="term" value="F:guanylate cyclase activity"/>
    <property type="evidence" value="ECO:0007669"/>
    <property type="project" value="UniProtKB-EC"/>
</dbReference>
<dbReference type="PANTHER" id="PTHR11920:SF375">
    <property type="entry name" value="RECEPTOR-TYPE GUANYLATE CYCLASE GCY-13"/>
    <property type="match status" value="1"/>
</dbReference>
<dbReference type="InterPro" id="IPR001828">
    <property type="entry name" value="ANF_lig-bd_rcpt"/>
</dbReference>
<dbReference type="Gene3D" id="1.10.510.10">
    <property type="entry name" value="Transferase(Phosphotransferase) domain 1"/>
    <property type="match status" value="1"/>
</dbReference>
<dbReference type="InterPro" id="IPR001245">
    <property type="entry name" value="Ser-Thr/Tyr_kinase_cat_dom"/>
</dbReference>
<dbReference type="Pfam" id="PF01094">
    <property type="entry name" value="ANF_receptor"/>
    <property type="match status" value="1"/>
</dbReference>
<keyword evidence="10" id="KW-0675">Receptor</keyword>
<keyword evidence="7 16" id="KW-1133">Transmembrane helix</keyword>
<dbReference type="FunFam" id="1.10.510.10:FF:000990">
    <property type="entry name" value="Guanylate cyclase"/>
    <property type="match status" value="1"/>
</dbReference>
<feature type="non-terminal residue" evidence="19">
    <location>
        <position position="1013"/>
    </location>
</feature>
<dbReference type="InterPro" id="IPR011009">
    <property type="entry name" value="Kinase-like_dom_sf"/>
</dbReference>
<dbReference type="GO" id="GO:0005525">
    <property type="term" value="F:GTP binding"/>
    <property type="evidence" value="ECO:0007669"/>
    <property type="project" value="UniProtKB-KW"/>
</dbReference>
<evidence type="ECO:0000256" key="8">
    <source>
        <dbReference type="ARBA" id="ARBA00023134"/>
    </source>
</evidence>
<evidence type="ECO:0000256" key="1">
    <source>
        <dbReference type="ARBA" id="ARBA00001436"/>
    </source>
</evidence>
<dbReference type="GO" id="GO:0007168">
    <property type="term" value="P:receptor guanylyl cyclase signaling pathway"/>
    <property type="evidence" value="ECO:0007669"/>
    <property type="project" value="TreeGrafter"/>
</dbReference>
<sequence length="1013" mass="114838">MIVKDNVSVIIGPNCNMPAISLGALANFYNVPLFPWGLATTRALEDPDRFPTVATLNTGTYALGMGLHETMRHFGWTDFAFVYSTVGYSKDKCAVLKDDIEKAVSDYNDSVQISFIYEFPEHKIINQTETTRLLRALKPRARIFVVCLSDNLGIKRDFALSLVDAGMVNDEYVWIIVDTRTRGYVTLEEGVIMDVWVDRYNRNDGRDEEAKEAFKRIFIFTNLIPDGVNYTSFGKDVIRRIADPPFNCTTACDNAKFKIPAVFAGQLHDALYLYALALNRTLAANSSNYKDGNMIISNSFGTFNGWSGQVEINKNGSRNPTFFLFSLDKNAKAVNQGNVFVDRSTLIFTASYKSEADLWWNRKGFARPLNVPICGFKGDNCPLTWDQQYLGIVVGACAVVIFMGICLIVIAFYLYYAKQRENERADKSWEISALLLIKAKSKAGMDSKRSLQSGPSTTSTKMTIDSKKDSLRYGFFVYNREIVAASKYSSRVVVMEDNRAEMRMLRLIEHDNLNRFIGMSMDGPQMMSIWKYCSRGSLQDVIKQGKISLDAFFIYSILRDIINGLNYIHHSPLACHGNISSECCLVDERWVVKISYYGLHWIRSQEKRRKKDLLWSAPEHLRNDDIYGSKEGDIYSFAIVASEVIAKSSPWNLENRSERPEEIIYMLKKGGNASMRPTLTLGENMDINPAMLHLIRDCWGENPRDRPTTDTIKSLLKSMHSGRSDNLMDHVFNMMENYAESLEEEVEARTRELVEEKKKSDVLLNRMLPRQVADKLKLGQSVEPEMYEAVTIFFSDVVKFTDLAAKCTPLQVVNLLNDLYSTFDGIIDEHDAYKVETIGDGYLCVSGLPHRNGNEHIREICSMSLAFMACLKHFKIPHLPKERVNIRVGINTGPCVAGVVGLTMPRYCLFGDTVNTASRMESNGKPGHIHLSSDACRLLNRIFPSFQTEPRGEVIIKGKGVMETHWLIGQDGDSDCEVDRTEKSPPAMRLKDDSPLYRQYQREATMEVDMIER</sequence>
<dbReference type="Proteomes" id="UP001432027">
    <property type="component" value="Unassembled WGS sequence"/>
</dbReference>
<keyword evidence="11" id="KW-0325">Glycoprotein</keyword>
<dbReference type="InterPro" id="IPR018297">
    <property type="entry name" value="A/G_cyclase_CS"/>
</dbReference>
<dbReference type="GO" id="GO:0004016">
    <property type="term" value="F:adenylate cyclase activity"/>
    <property type="evidence" value="ECO:0007669"/>
    <property type="project" value="TreeGrafter"/>
</dbReference>
<gene>
    <name evidence="19" type="ORF">PENTCL1PPCAC_8916</name>
</gene>
<protein>
    <recommendedName>
        <fullName evidence="3 15">Guanylate cyclase</fullName>
        <ecNumber evidence="3 15">4.6.1.2</ecNumber>
    </recommendedName>
</protein>
<dbReference type="Gene3D" id="3.40.50.2300">
    <property type="match status" value="2"/>
</dbReference>
<evidence type="ECO:0000256" key="13">
    <source>
        <dbReference type="ARBA" id="ARBA00023293"/>
    </source>
</evidence>
<dbReference type="GO" id="GO:0005886">
    <property type="term" value="C:plasma membrane"/>
    <property type="evidence" value="ECO:0007669"/>
    <property type="project" value="TreeGrafter"/>
</dbReference>
<dbReference type="EMBL" id="BTSX01000002">
    <property type="protein sequence ID" value="GMS86741.1"/>
    <property type="molecule type" value="Genomic_DNA"/>
</dbReference>
<dbReference type="InterPro" id="IPR001170">
    <property type="entry name" value="ANPR/GUC"/>
</dbReference>
<evidence type="ECO:0000313" key="19">
    <source>
        <dbReference type="EMBL" id="GMS86741.1"/>
    </source>
</evidence>
<dbReference type="SUPFAM" id="SSF53822">
    <property type="entry name" value="Periplasmic binding protein-like I"/>
    <property type="match status" value="1"/>
</dbReference>